<sequence length="488" mass="54857">MIDPVQHCLYDSITTSWKRLSKDSMIRRDAITDGQKKRKRPMLGHLVRNLGLPITFRFDRNPKPIKRRELLSITTWTAVLVHVDSTIATELENLEKLSACDSIRLAFGRTQSRAWELDPLAAMKSDSQTPNDRFQPYNFRTRTNRVNYKPWFADPYEHLEETIKPVRTSKPRRGHGKNCARRQPEDGDSTSNQPKSPSPSHSLVGESSSVERLLASPAVPQTPSSDTGYRSVRGMIACALLEVCPHLQDLDDIIPELLESLNSVWSSDQTSFELPVGTTVEELQEVLQIDFDALVKAIRSGIDEIISLLEYALRALEKYNKIGRAGGSLDFLWRNARTEEFRSRNGSRITTLGKAMRCIRHEMAQLAQDVGGQLEAVKSVSRTTKAIKVSVHASSLVSSAVPKNSAVSLRILSKQCERAENELADTMKTLESLEGKLRKLLEEEGPNSVDDEDIDTDAVRPELEEIKSMREEVREEAAIKALLEASRL</sequence>
<proteinExistence type="predicted"/>
<dbReference type="Proteomes" id="UP001465976">
    <property type="component" value="Unassembled WGS sequence"/>
</dbReference>
<keyword evidence="4" id="KW-1185">Reference proteome</keyword>
<feature type="compositionally biased region" description="Polar residues" evidence="2">
    <location>
        <begin position="189"/>
        <end position="209"/>
    </location>
</feature>
<name>A0ABR3F733_9AGAR</name>
<accession>A0ABR3F733</accession>
<evidence type="ECO:0000256" key="1">
    <source>
        <dbReference type="SAM" id="Coils"/>
    </source>
</evidence>
<keyword evidence="1" id="KW-0175">Coiled coil</keyword>
<protein>
    <submittedName>
        <fullName evidence="3">Uncharacterized protein</fullName>
    </submittedName>
</protein>
<organism evidence="3 4">
    <name type="scientific">Marasmius crinis-equi</name>
    <dbReference type="NCBI Taxonomy" id="585013"/>
    <lineage>
        <taxon>Eukaryota</taxon>
        <taxon>Fungi</taxon>
        <taxon>Dikarya</taxon>
        <taxon>Basidiomycota</taxon>
        <taxon>Agaricomycotina</taxon>
        <taxon>Agaricomycetes</taxon>
        <taxon>Agaricomycetidae</taxon>
        <taxon>Agaricales</taxon>
        <taxon>Marasmiineae</taxon>
        <taxon>Marasmiaceae</taxon>
        <taxon>Marasmius</taxon>
    </lineage>
</organism>
<gene>
    <name evidence="3" type="ORF">V5O48_010895</name>
</gene>
<evidence type="ECO:0000256" key="2">
    <source>
        <dbReference type="SAM" id="MobiDB-lite"/>
    </source>
</evidence>
<evidence type="ECO:0000313" key="3">
    <source>
        <dbReference type="EMBL" id="KAL0571059.1"/>
    </source>
</evidence>
<comment type="caution">
    <text evidence="3">The sequence shown here is derived from an EMBL/GenBank/DDBJ whole genome shotgun (WGS) entry which is preliminary data.</text>
</comment>
<evidence type="ECO:0000313" key="4">
    <source>
        <dbReference type="Proteomes" id="UP001465976"/>
    </source>
</evidence>
<feature type="coiled-coil region" evidence="1">
    <location>
        <begin position="409"/>
        <end position="443"/>
    </location>
</feature>
<dbReference type="EMBL" id="JBAHYK010000829">
    <property type="protein sequence ID" value="KAL0571059.1"/>
    <property type="molecule type" value="Genomic_DNA"/>
</dbReference>
<reference evidence="3 4" key="1">
    <citation type="submission" date="2024-02" db="EMBL/GenBank/DDBJ databases">
        <title>A draft genome for the cacao thread blight pathogen Marasmius crinis-equi.</title>
        <authorList>
            <person name="Cohen S.P."/>
            <person name="Baruah I.K."/>
            <person name="Amoako-Attah I."/>
            <person name="Bukari Y."/>
            <person name="Meinhardt L.W."/>
            <person name="Bailey B.A."/>
        </authorList>
    </citation>
    <scope>NUCLEOTIDE SEQUENCE [LARGE SCALE GENOMIC DNA]</scope>
    <source>
        <strain evidence="3 4">GH-76</strain>
    </source>
</reference>
<feature type="region of interest" description="Disordered" evidence="2">
    <location>
        <begin position="163"/>
        <end position="209"/>
    </location>
</feature>
<feature type="compositionally biased region" description="Basic residues" evidence="2">
    <location>
        <begin position="167"/>
        <end position="180"/>
    </location>
</feature>